<dbReference type="AlphaFoldDB" id="A0A8S9QE41"/>
<dbReference type="EMBL" id="QGKX02001290">
    <property type="protein sequence ID" value="KAF3536868.1"/>
    <property type="molecule type" value="Genomic_DNA"/>
</dbReference>
<protein>
    <submittedName>
        <fullName evidence="2">Uncharacterized protein</fullName>
    </submittedName>
</protein>
<comment type="caution">
    <text evidence="2">The sequence shown here is derived from an EMBL/GenBank/DDBJ whole genome shotgun (WGS) entry which is preliminary data.</text>
</comment>
<evidence type="ECO:0000313" key="3">
    <source>
        <dbReference type="Proteomes" id="UP000712600"/>
    </source>
</evidence>
<accession>A0A8S9QE41</accession>
<proteinExistence type="predicted"/>
<feature type="region of interest" description="Disordered" evidence="1">
    <location>
        <begin position="1"/>
        <end position="48"/>
    </location>
</feature>
<reference evidence="2" key="1">
    <citation type="submission" date="2019-12" db="EMBL/GenBank/DDBJ databases">
        <title>Genome sequencing and annotation of Brassica cretica.</title>
        <authorList>
            <person name="Studholme D.J."/>
            <person name="Sarris P."/>
        </authorList>
    </citation>
    <scope>NUCLEOTIDE SEQUENCE</scope>
    <source>
        <strain evidence="2">PFS-109/04</strain>
        <tissue evidence="2">Leaf</tissue>
    </source>
</reference>
<feature type="compositionally biased region" description="Polar residues" evidence="1">
    <location>
        <begin position="96"/>
        <end position="109"/>
    </location>
</feature>
<feature type="compositionally biased region" description="Polar residues" evidence="1">
    <location>
        <begin position="25"/>
        <end position="38"/>
    </location>
</feature>
<feature type="region of interest" description="Disordered" evidence="1">
    <location>
        <begin position="71"/>
        <end position="180"/>
    </location>
</feature>
<organism evidence="2 3">
    <name type="scientific">Brassica cretica</name>
    <name type="common">Mustard</name>
    <dbReference type="NCBI Taxonomy" id="69181"/>
    <lineage>
        <taxon>Eukaryota</taxon>
        <taxon>Viridiplantae</taxon>
        <taxon>Streptophyta</taxon>
        <taxon>Embryophyta</taxon>
        <taxon>Tracheophyta</taxon>
        <taxon>Spermatophyta</taxon>
        <taxon>Magnoliopsida</taxon>
        <taxon>eudicotyledons</taxon>
        <taxon>Gunneridae</taxon>
        <taxon>Pentapetalae</taxon>
        <taxon>rosids</taxon>
        <taxon>malvids</taxon>
        <taxon>Brassicales</taxon>
        <taxon>Brassicaceae</taxon>
        <taxon>Brassiceae</taxon>
        <taxon>Brassica</taxon>
    </lineage>
</organism>
<feature type="compositionally biased region" description="Polar residues" evidence="1">
    <location>
        <begin position="153"/>
        <end position="170"/>
    </location>
</feature>
<name>A0A8S9QE41_BRACR</name>
<evidence type="ECO:0000256" key="1">
    <source>
        <dbReference type="SAM" id="MobiDB-lite"/>
    </source>
</evidence>
<feature type="compositionally biased region" description="Basic and acidic residues" evidence="1">
    <location>
        <begin position="83"/>
        <end position="94"/>
    </location>
</feature>
<feature type="compositionally biased region" description="Basic and acidic residues" evidence="1">
    <location>
        <begin position="140"/>
        <end position="151"/>
    </location>
</feature>
<gene>
    <name evidence="2" type="ORF">F2Q69_00024283</name>
</gene>
<sequence>MGGSNPDAAGSYSFLNTHKPPPVQRITTTNSLTYPRSSNRQHEEYPEIDDTVVRRGEMKIAASIYSIHPALFQQKPKSLVDSQGERDGDKEGHNVGHQQTLRRSQQQHALKTIFYAPPLETTARAGARPTHGDTPCTTTGDHRRTQSKEGNLKFTNPKPSTAKEAQTDASRATRLAKTPP</sequence>
<dbReference type="Proteomes" id="UP000712600">
    <property type="component" value="Unassembled WGS sequence"/>
</dbReference>
<evidence type="ECO:0000313" key="2">
    <source>
        <dbReference type="EMBL" id="KAF3536868.1"/>
    </source>
</evidence>